<feature type="region of interest" description="Disordered" evidence="4">
    <location>
        <begin position="245"/>
        <end position="266"/>
    </location>
</feature>
<gene>
    <name evidence="6" type="ORF">HER39_07035</name>
</gene>
<dbReference type="InterPro" id="IPR011049">
    <property type="entry name" value="Serralysin-like_metalloprot_C"/>
</dbReference>
<keyword evidence="2" id="KW-0964">Secreted</keyword>
<proteinExistence type="predicted"/>
<dbReference type="InterPro" id="IPR018511">
    <property type="entry name" value="Hemolysin-typ_Ca-bd_CS"/>
</dbReference>
<feature type="compositionally biased region" description="Gly residues" evidence="4">
    <location>
        <begin position="407"/>
        <end position="416"/>
    </location>
</feature>
<dbReference type="PANTHER" id="PTHR38340:SF1">
    <property type="entry name" value="S-LAYER PROTEIN"/>
    <property type="match status" value="1"/>
</dbReference>
<dbReference type="Pfam" id="PF00353">
    <property type="entry name" value="HemolysinCabind"/>
    <property type="match status" value="4"/>
</dbReference>
<dbReference type="Proteomes" id="UP000523795">
    <property type="component" value="Unassembled WGS sequence"/>
</dbReference>
<sequence length="557" mass="56493">GTIRYRVANTVDRPGLNAQSPYNGTAGADRAWGGVDNDTFWGNEGDDVIEGNDGADTALGGEGDDRITDSAGDDVLKGGPGNDAIDAGPGLDIIMSGDGDDFANGGLNGNETFAGEGNDLVIAGDGPDTVFGGGGDDWQEGGNAHDLLQGDSGAPFFDDLNHPGHDVLIGDSGEDDYDAEGGDDIMVAGPGIERNPGVYGFDWGTHARSKEAGDSDMRMLVVDGPNALRGRFLLVEGHSGWDKDDVLRGEDTAPSDAGEDEVGVPGLTNELDAEGIKRIGGLASLLPEGASGFGAGDIIIGGSGSGQIWGNGADGIIDGDKWLNVRPSVRTDPADPATETRTATSLKELQADIQAGRINPGNIVIVREILDTAAETDIDTANFSGPRSEYDISTTGGVTTVAHSGADAGGGDGGAADDGKGDGTDRLTNIERLRFADGTFNLDGTEMGTPTLADRTPEDGAPAVPAGAAITATFSEPVTGVNGTTMTLTPGTGEGAPVAAAVGWDETTRTATLDPEQGLAPDAVYTVRLAGGITDADGLQLAPARWSFTTDGPAPAL</sequence>
<dbReference type="Gene3D" id="2.150.10.10">
    <property type="entry name" value="Serralysin-like metalloprotease, C-terminal"/>
    <property type="match status" value="1"/>
</dbReference>
<name>A0ABX1JNY2_9MICC</name>
<evidence type="ECO:0000313" key="7">
    <source>
        <dbReference type="Proteomes" id="UP000523795"/>
    </source>
</evidence>
<dbReference type="PROSITE" id="PS00330">
    <property type="entry name" value="HEMOLYSIN_CALCIUM"/>
    <property type="match status" value="1"/>
</dbReference>
<dbReference type="EMBL" id="JAAZSR010000080">
    <property type="protein sequence ID" value="NKX50325.1"/>
    <property type="molecule type" value="Genomic_DNA"/>
</dbReference>
<dbReference type="SUPFAM" id="SSF51120">
    <property type="entry name" value="beta-Roll"/>
    <property type="match status" value="2"/>
</dbReference>
<reference evidence="6 7" key="1">
    <citation type="submission" date="2020-04" db="EMBL/GenBank/DDBJ databases">
        <authorList>
            <person name="Liu S."/>
        </authorList>
    </citation>
    <scope>NUCLEOTIDE SEQUENCE [LARGE SCALE GENOMIC DNA]</scope>
    <source>
        <strain evidence="6 7">CGMCC 1.15091</strain>
    </source>
</reference>
<keyword evidence="6" id="KW-0575">Peroxidase</keyword>
<keyword evidence="7" id="KW-1185">Reference proteome</keyword>
<evidence type="ECO:0000313" key="6">
    <source>
        <dbReference type="EMBL" id="NKX50325.1"/>
    </source>
</evidence>
<feature type="region of interest" description="Disordered" evidence="4">
    <location>
        <begin position="404"/>
        <end position="424"/>
    </location>
</feature>
<dbReference type="InterPro" id="IPR050557">
    <property type="entry name" value="RTX_toxin/Mannuronan_C5-epim"/>
</dbReference>
<evidence type="ECO:0000256" key="4">
    <source>
        <dbReference type="SAM" id="MobiDB-lite"/>
    </source>
</evidence>
<organism evidence="6 7">
    <name type="scientific">Arthrobacter deserti</name>
    <dbReference type="NCBI Taxonomy" id="1742687"/>
    <lineage>
        <taxon>Bacteria</taxon>
        <taxon>Bacillati</taxon>
        <taxon>Actinomycetota</taxon>
        <taxon>Actinomycetes</taxon>
        <taxon>Micrococcales</taxon>
        <taxon>Micrococcaceae</taxon>
        <taxon>Arthrobacter</taxon>
    </lineage>
</organism>
<evidence type="ECO:0000256" key="1">
    <source>
        <dbReference type="ARBA" id="ARBA00004613"/>
    </source>
</evidence>
<feature type="non-terminal residue" evidence="6">
    <location>
        <position position="1"/>
    </location>
</feature>
<evidence type="ECO:0000256" key="2">
    <source>
        <dbReference type="ARBA" id="ARBA00022525"/>
    </source>
</evidence>
<dbReference type="PRINTS" id="PR00313">
    <property type="entry name" value="CABNDNGRPT"/>
</dbReference>
<dbReference type="InterPro" id="IPR032812">
    <property type="entry name" value="SbsA_Ig"/>
</dbReference>
<evidence type="ECO:0000256" key="3">
    <source>
        <dbReference type="ARBA" id="ARBA00022729"/>
    </source>
</evidence>
<dbReference type="GO" id="GO:0004601">
    <property type="term" value="F:peroxidase activity"/>
    <property type="evidence" value="ECO:0007669"/>
    <property type="project" value="UniProtKB-KW"/>
</dbReference>
<comment type="subcellular location">
    <subcellularLocation>
        <location evidence="1">Secreted</location>
    </subcellularLocation>
</comment>
<dbReference type="PANTHER" id="PTHR38340">
    <property type="entry name" value="S-LAYER PROTEIN"/>
    <property type="match status" value="1"/>
</dbReference>
<dbReference type="InterPro" id="IPR014755">
    <property type="entry name" value="Cu-Rt/internalin_Ig-like"/>
</dbReference>
<protein>
    <submittedName>
        <fullName evidence="6">Heme peroxidase</fullName>
    </submittedName>
</protein>
<keyword evidence="6" id="KW-0560">Oxidoreductase</keyword>
<dbReference type="Pfam" id="PF13205">
    <property type="entry name" value="Big_5"/>
    <property type="match status" value="1"/>
</dbReference>
<accession>A0ABX1JNY2</accession>
<dbReference type="Gene3D" id="2.60.40.1220">
    <property type="match status" value="1"/>
</dbReference>
<feature type="non-terminal residue" evidence="6">
    <location>
        <position position="557"/>
    </location>
</feature>
<evidence type="ECO:0000259" key="5">
    <source>
        <dbReference type="Pfam" id="PF13205"/>
    </source>
</evidence>
<feature type="region of interest" description="Disordered" evidence="4">
    <location>
        <begin position="51"/>
        <end position="84"/>
    </location>
</feature>
<dbReference type="InterPro" id="IPR001343">
    <property type="entry name" value="Hemolysn_Ca-bd"/>
</dbReference>
<comment type="caution">
    <text evidence="6">The sequence shown here is derived from an EMBL/GenBank/DDBJ whole genome shotgun (WGS) entry which is preliminary data.</text>
</comment>
<keyword evidence="3" id="KW-0732">Signal</keyword>
<feature type="domain" description="SbsA Ig-like" evidence="5">
    <location>
        <begin position="449"/>
        <end position="550"/>
    </location>
</feature>